<sequence length="182" mass="19183">MPIVAGDLKFNKSTHVVSAGVGNGNTNEQEIDSLGLAISATELVSGELHGLFDSVISDEALFGRTEYRLIYLLNDHPTLTLYDARVFISSNTISANSEIAIGFDPVAVNGEDSLIALADETDSTTQLSAVTFGTHSTFATGLLVGDLAAGEQRAIWVRRTIDPNAPASNESATITLRGDTNA</sequence>
<evidence type="ECO:0000313" key="2">
    <source>
        <dbReference type="Proteomes" id="UP000201461"/>
    </source>
</evidence>
<dbReference type="RefSeq" id="YP_008125175.1">
    <property type="nucleotide sequence ID" value="NC_021529.2"/>
</dbReference>
<accession>R9TE71</accession>
<dbReference type="GeneID" id="15926471"/>
<protein>
    <submittedName>
        <fullName evidence="1">Uncharacterized protein</fullName>
    </submittedName>
</protein>
<reference evidence="1 2" key="1">
    <citation type="journal article" date="2014" name="Genome Biol. Evol.">
        <title>Composite Conserved Promoter-Terminator Motifs (PeSLs) that Mediate Modular Shuffling in the Diverse T4-Like Myoviruses.</title>
        <authorList>
            <person name="Comeau A.M."/>
            <person name="Arbiol C."/>
            <person name="Krisch H.M."/>
        </authorList>
    </citation>
    <scope>NUCLEOTIDE SEQUENCE [LARGE SCALE GENOMIC DNA]</scope>
</reference>
<organism evidence="1 2">
    <name type="scientific">Vibrio phage nt-1</name>
    <dbReference type="NCBI Taxonomy" id="115992"/>
    <lineage>
        <taxon>Viruses</taxon>
        <taxon>Duplodnaviria</taxon>
        <taxon>Heunggongvirae</taxon>
        <taxon>Uroviricota</taxon>
        <taxon>Caudoviricetes</taxon>
        <taxon>Pantevenvirales</taxon>
        <taxon>Straboviridae</taxon>
        <taxon>Mylasvirus</taxon>
        <taxon>Mylasvirus persius</taxon>
    </lineage>
</organism>
<name>R9TE71_9CAUD</name>
<proteinExistence type="predicted"/>
<dbReference type="KEGG" id="vg:15926471"/>
<keyword evidence="2" id="KW-1185">Reference proteome</keyword>
<evidence type="ECO:0000313" key="1">
    <source>
        <dbReference type="EMBL" id="AGN30026.1"/>
    </source>
</evidence>
<dbReference type="OrthoDB" id="15193at10239"/>
<dbReference type="EMBL" id="HQ317393">
    <property type="protein sequence ID" value="AGN30026.1"/>
    <property type="molecule type" value="Genomic_DNA"/>
</dbReference>
<gene>
    <name evidence="1" type="ORF">VPFG_00018</name>
</gene>
<dbReference type="Proteomes" id="UP000201461">
    <property type="component" value="Segment"/>
</dbReference>